<accession>C2MBX9</accession>
<feature type="compositionally biased region" description="Gly residues" evidence="2">
    <location>
        <begin position="1"/>
        <end position="10"/>
    </location>
</feature>
<gene>
    <name evidence="4" type="ORF">PORUE0001_2020</name>
</gene>
<reference evidence="4 5" key="1">
    <citation type="submission" date="2009-04" db="EMBL/GenBank/DDBJ databases">
        <authorList>
            <person name="Sebastian Y."/>
            <person name="Madupu R."/>
            <person name="Durkin A.S."/>
            <person name="Torralba M."/>
            <person name="Methe B."/>
            <person name="Sutton G.G."/>
            <person name="Strausberg R.L."/>
            <person name="Nelson K.E."/>
        </authorList>
    </citation>
    <scope>NUCLEOTIDE SEQUENCE [LARGE SCALE GENOMIC DNA]</scope>
    <source>
        <strain evidence="4 5">60-3</strain>
    </source>
</reference>
<organism evidence="4 5">
    <name type="scientific">Porphyromonas uenonis 60-3</name>
    <dbReference type="NCBI Taxonomy" id="596327"/>
    <lineage>
        <taxon>Bacteria</taxon>
        <taxon>Pseudomonadati</taxon>
        <taxon>Bacteroidota</taxon>
        <taxon>Bacteroidia</taxon>
        <taxon>Bacteroidales</taxon>
        <taxon>Porphyromonadaceae</taxon>
        <taxon>Porphyromonas</taxon>
    </lineage>
</organism>
<evidence type="ECO:0000259" key="3">
    <source>
        <dbReference type="PROSITE" id="PS50137"/>
    </source>
</evidence>
<sequence length="41" mass="4374">IDGKPVGRGAGSSKKRAQQEAARDTLELLKQAYSAIQSRTS</sequence>
<keyword evidence="5" id="KW-1185">Reference proteome</keyword>
<evidence type="ECO:0000256" key="2">
    <source>
        <dbReference type="SAM" id="MobiDB-lite"/>
    </source>
</evidence>
<keyword evidence="1" id="KW-0694">RNA-binding</keyword>
<comment type="caution">
    <text evidence="4">The sequence shown here is derived from an EMBL/GenBank/DDBJ whole genome shotgun (WGS) entry which is preliminary data.</text>
</comment>
<evidence type="ECO:0000313" key="5">
    <source>
        <dbReference type="Proteomes" id="UP000003303"/>
    </source>
</evidence>
<feature type="domain" description="DRBM" evidence="3">
    <location>
        <begin position="1"/>
        <end position="31"/>
    </location>
</feature>
<dbReference type="Gene3D" id="3.30.160.20">
    <property type="match status" value="1"/>
</dbReference>
<proteinExistence type="predicted"/>
<feature type="region of interest" description="Disordered" evidence="2">
    <location>
        <begin position="1"/>
        <end position="22"/>
    </location>
</feature>
<feature type="non-terminal residue" evidence="4">
    <location>
        <position position="1"/>
    </location>
</feature>
<evidence type="ECO:0000256" key="1">
    <source>
        <dbReference type="PROSITE-ProRule" id="PRU00266"/>
    </source>
</evidence>
<dbReference type="InterPro" id="IPR014720">
    <property type="entry name" value="dsRBD_dom"/>
</dbReference>
<dbReference type="EMBL" id="ACLR01000154">
    <property type="protein sequence ID" value="EEK16773.1"/>
    <property type="molecule type" value="Genomic_DNA"/>
</dbReference>
<dbReference type="Proteomes" id="UP000003303">
    <property type="component" value="Unassembled WGS sequence"/>
</dbReference>
<evidence type="ECO:0000313" key="4">
    <source>
        <dbReference type="EMBL" id="EEK16773.1"/>
    </source>
</evidence>
<dbReference type="PROSITE" id="PS50137">
    <property type="entry name" value="DS_RBD"/>
    <property type="match status" value="1"/>
</dbReference>
<protein>
    <recommendedName>
        <fullName evidence="3">DRBM domain-containing protein</fullName>
    </recommendedName>
</protein>
<dbReference type="AlphaFoldDB" id="C2MBX9"/>
<dbReference type="GO" id="GO:0003723">
    <property type="term" value="F:RNA binding"/>
    <property type="evidence" value="ECO:0007669"/>
    <property type="project" value="UniProtKB-UniRule"/>
</dbReference>
<name>C2MBX9_9PORP</name>
<dbReference type="Pfam" id="PF00035">
    <property type="entry name" value="dsrm"/>
    <property type="match status" value="1"/>
</dbReference>
<dbReference type="SUPFAM" id="SSF54768">
    <property type="entry name" value="dsRNA-binding domain-like"/>
    <property type="match status" value="1"/>
</dbReference>